<evidence type="ECO:0000256" key="1">
    <source>
        <dbReference type="SAM" id="MobiDB-lite"/>
    </source>
</evidence>
<reference evidence="2" key="2">
    <citation type="journal article" date="2015" name="Data Brief">
        <title>Shoot transcriptome of the giant reed, Arundo donax.</title>
        <authorList>
            <person name="Barrero R.A."/>
            <person name="Guerrero F.D."/>
            <person name="Moolhuijzen P."/>
            <person name="Goolsby J.A."/>
            <person name="Tidwell J."/>
            <person name="Bellgard S.E."/>
            <person name="Bellgard M.I."/>
        </authorList>
    </citation>
    <scope>NUCLEOTIDE SEQUENCE</scope>
    <source>
        <tissue evidence="2">Shoot tissue taken approximately 20 cm above the soil surface</tissue>
    </source>
</reference>
<name>A0A0A9F0F9_ARUDO</name>
<sequence>MTRSPDSDVSQVLTEETNSSNSSNCFKSIVSRTAISYPCFQTIKASSFFPNADSAFPLRTYAWSRAGSSCSARSQSLTTCLWSSSWE</sequence>
<proteinExistence type="predicted"/>
<feature type="compositionally biased region" description="Polar residues" evidence="1">
    <location>
        <begin position="1"/>
        <end position="17"/>
    </location>
</feature>
<organism evidence="2">
    <name type="scientific">Arundo donax</name>
    <name type="common">Giant reed</name>
    <name type="synonym">Donax arundinaceus</name>
    <dbReference type="NCBI Taxonomy" id="35708"/>
    <lineage>
        <taxon>Eukaryota</taxon>
        <taxon>Viridiplantae</taxon>
        <taxon>Streptophyta</taxon>
        <taxon>Embryophyta</taxon>
        <taxon>Tracheophyta</taxon>
        <taxon>Spermatophyta</taxon>
        <taxon>Magnoliopsida</taxon>
        <taxon>Liliopsida</taxon>
        <taxon>Poales</taxon>
        <taxon>Poaceae</taxon>
        <taxon>PACMAD clade</taxon>
        <taxon>Arundinoideae</taxon>
        <taxon>Arundineae</taxon>
        <taxon>Arundo</taxon>
    </lineage>
</organism>
<protein>
    <submittedName>
        <fullName evidence="2">Uncharacterized protein</fullName>
    </submittedName>
</protein>
<feature type="region of interest" description="Disordered" evidence="1">
    <location>
        <begin position="1"/>
        <end position="23"/>
    </location>
</feature>
<accession>A0A0A9F0F9</accession>
<evidence type="ECO:0000313" key="2">
    <source>
        <dbReference type="EMBL" id="JAE04694.1"/>
    </source>
</evidence>
<reference evidence="2" key="1">
    <citation type="submission" date="2014-09" db="EMBL/GenBank/DDBJ databases">
        <authorList>
            <person name="Magalhaes I.L.F."/>
            <person name="Oliveira U."/>
            <person name="Santos F.R."/>
            <person name="Vidigal T.H.D.A."/>
            <person name="Brescovit A.D."/>
            <person name="Santos A.J."/>
        </authorList>
    </citation>
    <scope>NUCLEOTIDE SEQUENCE</scope>
    <source>
        <tissue evidence="2">Shoot tissue taken approximately 20 cm above the soil surface</tissue>
    </source>
</reference>
<dbReference type="AlphaFoldDB" id="A0A0A9F0F9"/>
<dbReference type="EMBL" id="GBRH01193202">
    <property type="protein sequence ID" value="JAE04694.1"/>
    <property type="molecule type" value="Transcribed_RNA"/>
</dbReference>